<name>A0ABW5QAZ8_9BACI</name>
<gene>
    <name evidence="11" type="ORF">ACFSW4_09830</name>
</gene>
<dbReference type="PANTHER" id="PTHR11705">
    <property type="entry name" value="PROTEASE FAMILY M14 CARBOXYPEPTIDASE A,B"/>
    <property type="match status" value="1"/>
</dbReference>
<dbReference type="PANTHER" id="PTHR11705:SF143">
    <property type="entry name" value="SLL0236 PROTEIN"/>
    <property type="match status" value="1"/>
</dbReference>
<dbReference type="Pfam" id="PF00246">
    <property type="entry name" value="Peptidase_M14"/>
    <property type="match status" value="1"/>
</dbReference>
<evidence type="ECO:0000313" key="11">
    <source>
        <dbReference type="EMBL" id="MFD2639163.1"/>
    </source>
</evidence>
<accession>A0ABW5QAZ8</accession>
<dbReference type="SUPFAM" id="SSF53187">
    <property type="entry name" value="Zn-dependent exopeptidases"/>
    <property type="match status" value="1"/>
</dbReference>
<dbReference type="InterPro" id="IPR003646">
    <property type="entry name" value="SH3-like_bac-type"/>
</dbReference>
<dbReference type="PROSITE" id="PS51781">
    <property type="entry name" value="SH3B"/>
    <property type="match status" value="1"/>
</dbReference>
<organism evidence="11 12">
    <name type="scientific">Piscibacillus salipiscarius</name>
    <dbReference type="NCBI Taxonomy" id="299480"/>
    <lineage>
        <taxon>Bacteria</taxon>
        <taxon>Bacillati</taxon>
        <taxon>Bacillota</taxon>
        <taxon>Bacilli</taxon>
        <taxon>Bacillales</taxon>
        <taxon>Bacillaceae</taxon>
        <taxon>Piscibacillus</taxon>
    </lineage>
</organism>
<evidence type="ECO:0000259" key="10">
    <source>
        <dbReference type="PROSITE" id="PS52035"/>
    </source>
</evidence>
<dbReference type="GO" id="GO:0004180">
    <property type="term" value="F:carboxypeptidase activity"/>
    <property type="evidence" value="ECO:0007669"/>
    <property type="project" value="UniProtKB-KW"/>
</dbReference>
<dbReference type="Gene3D" id="2.30.30.40">
    <property type="entry name" value="SH3 Domains"/>
    <property type="match status" value="5"/>
</dbReference>
<dbReference type="InterPro" id="IPR000834">
    <property type="entry name" value="Peptidase_M14"/>
</dbReference>
<dbReference type="EMBL" id="JBHUMZ010000021">
    <property type="protein sequence ID" value="MFD2639163.1"/>
    <property type="molecule type" value="Genomic_DNA"/>
</dbReference>
<proteinExistence type="inferred from homology"/>
<dbReference type="PRINTS" id="PR00765">
    <property type="entry name" value="CRBOXYPTASEA"/>
</dbReference>
<evidence type="ECO:0000259" key="9">
    <source>
        <dbReference type="PROSITE" id="PS51781"/>
    </source>
</evidence>
<feature type="domain" description="Peptidase M14" evidence="10">
    <location>
        <begin position="600"/>
        <end position="893"/>
    </location>
</feature>
<evidence type="ECO:0000256" key="4">
    <source>
        <dbReference type="ARBA" id="ARBA00022801"/>
    </source>
</evidence>
<evidence type="ECO:0000313" key="12">
    <source>
        <dbReference type="Proteomes" id="UP001597452"/>
    </source>
</evidence>
<evidence type="ECO:0000256" key="5">
    <source>
        <dbReference type="ARBA" id="ARBA00022833"/>
    </source>
</evidence>
<evidence type="ECO:0000256" key="8">
    <source>
        <dbReference type="SAM" id="SignalP"/>
    </source>
</evidence>
<dbReference type="PROSITE" id="PS52035">
    <property type="entry name" value="PEPTIDASE_M14"/>
    <property type="match status" value="1"/>
</dbReference>
<dbReference type="RefSeq" id="WP_377328969.1">
    <property type="nucleotide sequence ID" value="NZ_JBHUMZ010000021.1"/>
</dbReference>
<keyword evidence="8" id="KW-0732">Signal</keyword>
<dbReference type="SMART" id="SM00631">
    <property type="entry name" value="Zn_pept"/>
    <property type="match status" value="1"/>
</dbReference>
<dbReference type="Gene3D" id="3.40.630.10">
    <property type="entry name" value="Zn peptidases"/>
    <property type="match status" value="1"/>
</dbReference>
<keyword evidence="12" id="KW-1185">Reference proteome</keyword>
<evidence type="ECO:0000256" key="3">
    <source>
        <dbReference type="ARBA" id="ARBA00022670"/>
    </source>
</evidence>
<keyword evidence="5" id="KW-0862">Zinc</keyword>
<feature type="domain" description="SH3b" evidence="9">
    <location>
        <begin position="25"/>
        <end position="89"/>
    </location>
</feature>
<evidence type="ECO:0000256" key="2">
    <source>
        <dbReference type="ARBA" id="ARBA00005988"/>
    </source>
</evidence>
<comment type="cofactor">
    <cofactor evidence="1">
        <name>Zn(2+)</name>
        <dbReference type="ChEBI" id="CHEBI:29105"/>
    </cofactor>
</comment>
<feature type="chain" id="PRO_5046952197" evidence="8">
    <location>
        <begin position="24"/>
        <end position="894"/>
    </location>
</feature>
<keyword evidence="11" id="KW-0121">Carboxypeptidase</keyword>
<feature type="active site" description="Proton donor/acceptor" evidence="7">
    <location>
        <position position="860"/>
    </location>
</feature>
<evidence type="ECO:0000256" key="7">
    <source>
        <dbReference type="PROSITE-ProRule" id="PRU01379"/>
    </source>
</evidence>
<dbReference type="Proteomes" id="UP001597452">
    <property type="component" value="Unassembled WGS sequence"/>
</dbReference>
<sequence length="894" mass="101841">MKKFLFVLFFTGMLFSFLQGVSAEEAESEVLILEESNVYSENSKDSTILKTFEKGSIVKVHSSEFKNWFLISLNDEEKGQVEGYIHKDNIEVIDKEQELKSGYSKGTPIYQNPNQGSKVLKEYNEGKLLYYKTFTSNWYEALVYVDGEAATGYIHKGDIEYPVEDQKSLTGIALNKSTNVYSEPMKSSSTLKSYRQGKLLYFKTYLDQWYEALVYVDGEAQSGYIHVNDVEIPTNNPELLQGVAMTSPTNIYTMASKSSDVLKNYDKGSVLYYKTYINGWYEAIVYVNGSKRIGYISASDVEEPTDQPVNLSGIALKQKTNVYSSLNDDSRVLKDYSQGSKLYYQTYLNGWYKAIVYVNGERKTGYIKASDVEQPVENQENLKGVAVKDRVYVYDRPSRQSGQLKSYRAGKLLYYKTYLNNWYEALVYVNGKPKTGYIHKSDVEEPVENQKSLKGYAYNSTVHVYKLPSKGASSLKSYREGKLLYYKTYLKNWYEAIVYVNNKRTTGYIYKSDVINQNAKQDLVEGYASKEKTYVYKSTSKNSKKLKGYDFNSKLIFKTFTRNWYEAIVFVDGERHKGYISKDDISLDKFTFNSIVNPKTEYSYNQMVSDIKKLENTYPHLIEAEVIGRSNDGRKIYAVKIGKGSNDTLVTASIHAREWISTNLVMEQIDSYAEAYMKDNRISGVDVKDTLNDVTLHFITMVNPDGVTLVQEGAYALSNTSQLLNINNGSNDFKHWKSNGRGVDINRNFSVGWDNAGSYPDNPSSQFYKGPSPVSEPESLALVNYASRHNFNGAISYHSSGQLIYWDGSARGANHSETRRIANIAGNKTGYTVIREIDQYLGHFSDWFAYHINEPFITPELSPSVGDRPVPLSHFNDIWDENDTLPLIIANELK</sequence>
<evidence type="ECO:0000256" key="6">
    <source>
        <dbReference type="ARBA" id="ARBA00023049"/>
    </source>
</evidence>
<comment type="caution">
    <text evidence="11">The sequence shown here is derived from an EMBL/GenBank/DDBJ whole genome shotgun (WGS) entry which is preliminary data.</text>
</comment>
<keyword evidence="4" id="KW-0378">Hydrolase</keyword>
<evidence type="ECO:0000256" key="1">
    <source>
        <dbReference type="ARBA" id="ARBA00001947"/>
    </source>
</evidence>
<comment type="similarity">
    <text evidence="2 7">Belongs to the peptidase M14 family.</text>
</comment>
<keyword evidence="6" id="KW-0482">Metalloprotease</keyword>
<reference evidence="12" key="1">
    <citation type="journal article" date="2019" name="Int. J. Syst. Evol. Microbiol.">
        <title>The Global Catalogue of Microorganisms (GCM) 10K type strain sequencing project: providing services to taxonomists for standard genome sequencing and annotation.</title>
        <authorList>
            <consortium name="The Broad Institute Genomics Platform"/>
            <consortium name="The Broad Institute Genome Sequencing Center for Infectious Disease"/>
            <person name="Wu L."/>
            <person name="Ma J."/>
        </authorList>
    </citation>
    <scope>NUCLEOTIDE SEQUENCE [LARGE SCALE GENOMIC DNA]</scope>
    <source>
        <strain evidence="12">TISTR 1571</strain>
    </source>
</reference>
<protein>
    <submittedName>
        <fullName evidence="11">M14 family zinc carboxypeptidase</fullName>
    </submittedName>
</protein>
<feature type="signal peptide" evidence="8">
    <location>
        <begin position="1"/>
        <end position="23"/>
    </location>
</feature>
<keyword evidence="3" id="KW-0645">Protease</keyword>